<keyword evidence="7" id="KW-1185">Reference proteome</keyword>
<evidence type="ECO:0000259" key="5">
    <source>
        <dbReference type="PROSITE" id="PS50977"/>
    </source>
</evidence>
<sequence length="213" mass="22710">MRTVNSEEHARKRAHILRAAAGEFAAHGVDGTSTARICRAAGIGSGTLFHYFATKRDIFHALFGDDVPRNAEACARALAAERPDDGLDLLLDHLLADLADPLVPGLAAAAVFQANRDEEFARMVLTDSAQIRTALTTLTTRLAAAGRQLAFPPERAAGWIQSLIDGAYLTAGEPDFDPEAHAAELRQIVAWLTGRDRYGAPAQPADGPAPSHP</sequence>
<dbReference type="Gene3D" id="1.10.357.10">
    <property type="entry name" value="Tetracycline Repressor, domain 2"/>
    <property type="match status" value="1"/>
</dbReference>
<dbReference type="SUPFAM" id="SSF46689">
    <property type="entry name" value="Homeodomain-like"/>
    <property type="match status" value="1"/>
</dbReference>
<dbReference type="PROSITE" id="PS50977">
    <property type="entry name" value="HTH_TETR_2"/>
    <property type="match status" value="1"/>
</dbReference>
<evidence type="ECO:0000313" key="7">
    <source>
        <dbReference type="Proteomes" id="UP000829494"/>
    </source>
</evidence>
<gene>
    <name evidence="6" type="primary">acnR1</name>
    <name evidence="6" type="ORF">SRIMR7_15240</name>
</gene>
<dbReference type="PANTHER" id="PTHR30055:SF234">
    <property type="entry name" value="HTH-TYPE TRANSCRIPTIONAL REGULATOR BETI"/>
    <property type="match status" value="1"/>
</dbReference>
<dbReference type="InterPro" id="IPR001647">
    <property type="entry name" value="HTH_TetR"/>
</dbReference>
<evidence type="ECO:0000256" key="1">
    <source>
        <dbReference type="ARBA" id="ARBA00023015"/>
    </source>
</evidence>
<keyword evidence="2 4" id="KW-0238">DNA-binding</keyword>
<dbReference type="InterPro" id="IPR050109">
    <property type="entry name" value="HTH-type_TetR-like_transc_reg"/>
</dbReference>
<evidence type="ECO:0000313" key="6">
    <source>
        <dbReference type="EMBL" id="UNZ03512.1"/>
    </source>
</evidence>
<dbReference type="RefSeq" id="WP_003983210.1">
    <property type="nucleotide sequence ID" value="NZ_CP043497.1"/>
</dbReference>
<dbReference type="Proteomes" id="UP000829494">
    <property type="component" value="Chromosome"/>
</dbReference>
<dbReference type="Pfam" id="PF00440">
    <property type="entry name" value="TetR_N"/>
    <property type="match status" value="1"/>
</dbReference>
<keyword evidence="3" id="KW-0804">Transcription</keyword>
<evidence type="ECO:0000256" key="4">
    <source>
        <dbReference type="PROSITE-ProRule" id="PRU00335"/>
    </source>
</evidence>
<proteinExistence type="predicted"/>
<name>A0ABY3Z0A3_STRRM</name>
<keyword evidence="1" id="KW-0805">Transcription regulation</keyword>
<dbReference type="EMBL" id="CP094298">
    <property type="protein sequence ID" value="UNZ03512.1"/>
    <property type="molecule type" value="Genomic_DNA"/>
</dbReference>
<dbReference type="GeneID" id="66857392"/>
<evidence type="ECO:0000256" key="2">
    <source>
        <dbReference type="ARBA" id="ARBA00023125"/>
    </source>
</evidence>
<organism evidence="6 7">
    <name type="scientific">Streptomyces rimosus subsp. rimosus</name>
    <dbReference type="NCBI Taxonomy" id="132474"/>
    <lineage>
        <taxon>Bacteria</taxon>
        <taxon>Bacillati</taxon>
        <taxon>Actinomycetota</taxon>
        <taxon>Actinomycetes</taxon>
        <taxon>Kitasatosporales</taxon>
        <taxon>Streptomycetaceae</taxon>
        <taxon>Streptomyces</taxon>
    </lineage>
</organism>
<reference evidence="6 7" key="1">
    <citation type="submission" date="2022-03" db="EMBL/GenBank/DDBJ databases">
        <title>Complete genome of Streptomyces rimosus ssp. rimosus R7 (=ATCC 10970).</title>
        <authorList>
            <person name="Beganovic S."/>
            <person name="Ruckert C."/>
            <person name="Busche T."/>
            <person name="Kalinowski J."/>
            <person name="Wittmann C."/>
        </authorList>
    </citation>
    <scope>NUCLEOTIDE SEQUENCE [LARGE SCALE GENOMIC DNA]</scope>
    <source>
        <strain evidence="6 7">R7</strain>
    </source>
</reference>
<evidence type="ECO:0000256" key="3">
    <source>
        <dbReference type="ARBA" id="ARBA00023163"/>
    </source>
</evidence>
<dbReference type="PANTHER" id="PTHR30055">
    <property type="entry name" value="HTH-TYPE TRANSCRIPTIONAL REGULATOR RUTR"/>
    <property type="match status" value="1"/>
</dbReference>
<dbReference type="InterPro" id="IPR023772">
    <property type="entry name" value="DNA-bd_HTH_TetR-type_CS"/>
</dbReference>
<accession>A0ABY3Z0A3</accession>
<dbReference type="PRINTS" id="PR00455">
    <property type="entry name" value="HTHTETR"/>
</dbReference>
<protein>
    <submittedName>
        <fullName evidence="6">HTH-type transcriptional repressor AcnR</fullName>
    </submittedName>
</protein>
<feature type="DNA-binding region" description="H-T-H motif" evidence="4">
    <location>
        <begin position="33"/>
        <end position="52"/>
    </location>
</feature>
<dbReference type="InterPro" id="IPR009057">
    <property type="entry name" value="Homeodomain-like_sf"/>
</dbReference>
<dbReference type="PROSITE" id="PS01081">
    <property type="entry name" value="HTH_TETR_1"/>
    <property type="match status" value="1"/>
</dbReference>
<feature type="domain" description="HTH tetR-type" evidence="5">
    <location>
        <begin position="10"/>
        <end position="70"/>
    </location>
</feature>